<evidence type="ECO:0000313" key="3">
    <source>
        <dbReference type="Proteomes" id="UP000198975"/>
    </source>
</evidence>
<dbReference type="EMBL" id="FMAY01000008">
    <property type="protein sequence ID" value="SCC19686.1"/>
    <property type="molecule type" value="Genomic_DNA"/>
</dbReference>
<sequence length="200" mass="22041">MLTRLIPLTLLAMATTATATPLPESLLRCDSQFFSELYAQRAALTHTAPLKTDNQGHAWFVAPKEGEDVVWFTQPLKVQQLSISGYFMRTSDGDELGKFYFWGLVFDQPPETIVSALPNVKWQQDGHNYIVEPMIKRVGDKAWQPNTGAASGIAPGKNSVEKLAMLESSGGKSQLLCTLQGNVTDVDLLPLRPDLKGNHK</sequence>
<feature type="chain" id="PRO_5008690028" evidence="1">
    <location>
        <begin position="20"/>
        <end position="200"/>
    </location>
</feature>
<accession>A0A1C4CKV4</accession>
<dbReference type="AlphaFoldDB" id="A0A1C4CKV4"/>
<dbReference type="Proteomes" id="UP000198975">
    <property type="component" value="Unassembled WGS sequence"/>
</dbReference>
<name>A0A1C4CKV4_9ENTR</name>
<dbReference type="OrthoDB" id="7064603at2"/>
<keyword evidence="1" id="KW-0732">Signal</keyword>
<evidence type="ECO:0000313" key="2">
    <source>
        <dbReference type="EMBL" id="SCC19686.1"/>
    </source>
</evidence>
<reference evidence="3" key="1">
    <citation type="submission" date="2016-08" db="EMBL/GenBank/DDBJ databases">
        <authorList>
            <person name="Varghese N."/>
            <person name="Submissions Spin"/>
        </authorList>
    </citation>
    <scope>NUCLEOTIDE SEQUENCE [LARGE SCALE GENOMIC DNA]</scope>
    <source>
        <strain evidence="3">REICA_082</strain>
    </source>
</reference>
<evidence type="ECO:0000256" key="1">
    <source>
        <dbReference type="SAM" id="SignalP"/>
    </source>
</evidence>
<gene>
    <name evidence="2" type="ORF">GA0061071_10828</name>
</gene>
<dbReference type="RefSeq" id="WP_088237832.1">
    <property type="nucleotide sequence ID" value="NZ_FMAY01000008.1"/>
</dbReference>
<proteinExistence type="predicted"/>
<keyword evidence="3" id="KW-1185">Reference proteome</keyword>
<organism evidence="2 3">
    <name type="scientific">Kosakonia oryzendophytica</name>
    <dbReference type="NCBI Taxonomy" id="1005665"/>
    <lineage>
        <taxon>Bacteria</taxon>
        <taxon>Pseudomonadati</taxon>
        <taxon>Pseudomonadota</taxon>
        <taxon>Gammaproteobacteria</taxon>
        <taxon>Enterobacterales</taxon>
        <taxon>Enterobacteriaceae</taxon>
        <taxon>Kosakonia</taxon>
    </lineage>
</organism>
<protein>
    <submittedName>
        <fullName evidence="2">Uncharacterized protein</fullName>
    </submittedName>
</protein>
<feature type="signal peptide" evidence="1">
    <location>
        <begin position="1"/>
        <end position="19"/>
    </location>
</feature>